<evidence type="ECO:0000256" key="4">
    <source>
        <dbReference type="ARBA" id="ARBA00023136"/>
    </source>
</evidence>
<evidence type="ECO:0000256" key="5">
    <source>
        <dbReference type="SAM" id="Phobius"/>
    </source>
</evidence>
<evidence type="ECO:0000256" key="2">
    <source>
        <dbReference type="ARBA" id="ARBA00022692"/>
    </source>
</evidence>
<name>A0A811KRI1_9BILA</name>
<feature type="transmembrane region" description="Helical" evidence="5">
    <location>
        <begin position="226"/>
        <end position="244"/>
    </location>
</feature>
<dbReference type="PANTHER" id="PTHR22950">
    <property type="entry name" value="AMINO ACID TRANSPORTER"/>
    <property type="match status" value="1"/>
</dbReference>
<evidence type="ECO:0000313" key="8">
    <source>
        <dbReference type="Proteomes" id="UP000614601"/>
    </source>
</evidence>
<proteinExistence type="predicted"/>
<dbReference type="Pfam" id="PF01490">
    <property type="entry name" value="Aa_trans"/>
    <property type="match status" value="1"/>
</dbReference>
<evidence type="ECO:0000259" key="6">
    <source>
        <dbReference type="Pfam" id="PF01490"/>
    </source>
</evidence>
<comment type="caution">
    <text evidence="7">The sequence shown here is derived from an EMBL/GenBank/DDBJ whole genome shotgun (WGS) entry which is preliminary data.</text>
</comment>
<dbReference type="FunFam" id="1.20.1740.10:FF:000052">
    <property type="entry name" value="Lysine histidine transporter-like 3"/>
    <property type="match status" value="1"/>
</dbReference>
<dbReference type="InterPro" id="IPR013057">
    <property type="entry name" value="AA_transpt_TM"/>
</dbReference>
<dbReference type="EMBL" id="CAJFDH010000003">
    <property type="protein sequence ID" value="CAD5217639.1"/>
    <property type="molecule type" value="Genomic_DNA"/>
</dbReference>
<keyword evidence="8" id="KW-1185">Reference proteome</keyword>
<feature type="transmembrane region" description="Helical" evidence="5">
    <location>
        <begin position="346"/>
        <end position="366"/>
    </location>
</feature>
<dbReference type="Proteomes" id="UP000614601">
    <property type="component" value="Unassembled WGS sequence"/>
</dbReference>
<evidence type="ECO:0000256" key="1">
    <source>
        <dbReference type="ARBA" id="ARBA00004141"/>
    </source>
</evidence>
<organism evidence="7 8">
    <name type="scientific">Bursaphelenchus okinawaensis</name>
    <dbReference type="NCBI Taxonomy" id="465554"/>
    <lineage>
        <taxon>Eukaryota</taxon>
        <taxon>Metazoa</taxon>
        <taxon>Ecdysozoa</taxon>
        <taxon>Nematoda</taxon>
        <taxon>Chromadorea</taxon>
        <taxon>Rhabditida</taxon>
        <taxon>Tylenchina</taxon>
        <taxon>Tylenchomorpha</taxon>
        <taxon>Aphelenchoidea</taxon>
        <taxon>Aphelenchoididae</taxon>
        <taxon>Bursaphelenchus</taxon>
    </lineage>
</organism>
<dbReference type="EMBL" id="CAJFCW020000003">
    <property type="protein sequence ID" value="CAG9108183.1"/>
    <property type="molecule type" value="Genomic_DNA"/>
</dbReference>
<gene>
    <name evidence="7" type="ORF">BOKJ2_LOCUS7188</name>
</gene>
<feature type="transmembrane region" description="Helical" evidence="5">
    <location>
        <begin position="307"/>
        <end position="325"/>
    </location>
</feature>
<feature type="transmembrane region" description="Helical" evidence="5">
    <location>
        <begin position="188"/>
        <end position="211"/>
    </location>
</feature>
<sequence length="522" mass="57691">MVTEKDHDQPEGYSLVSNSANTMENLLGNNKKFRNVDGMGWIVTCLFIVGETAGAGLIAIPTAVVSTGLFGGILIILLGALACAYTGYLLSENWTILQTRWPEYRHHCRKPYPAMGLRAIGPGFSTIVSCCLNVTMFGTAVVFLLLAAKNLESFLHAYGGVHIGFCYLVVIVAIFMLPLTLFKSPKDFWWAVIAAMITTFVAAAMIMYGAYKDYDACMRHVDYPEISMSKFFMCFGTVMFAYGGHGAFPTIQHDMKRPYHFKRSVYLAFLIIFLMYMPVSIFAYITYGGSLRDSVIPSIQGFYLQQGVNVLITLHVMMALTIMFNPLNQEWEELLNVSHDMGFGRVFARTAMMVFVVIVAETVPNFGVLLDLVGGSTITLMALVFPVVFNLYLYTNKVKHAGTVAAENEKPPTFREIWMYTPSSRKLIAALILTFALCGGVAGTVSAMNAMFNSQFSAPCYAGIFMKEIESPVMEEQLLNNLTVQAHGQFNCCGFGKNISRFGQPDIFCLDPSISISHGSHG</sequence>
<dbReference type="GO" id="GO:0005774">
    <property type="term" value="C:vacuolar membrane"/>
    <property type="evidence" value="ECO:0007669"/>
    <property type="project" value="TreeGrafter"/>
</dbReference>
<feature type="transmembrane region" description="Helical" evidence="5">
    <location>
        <begin position="265"/>
        <end position="287"/>
    </location>
</feature>
<dbReference type="Proteomes" id="UP000783686">
    <property type="component" value="Unassembled WGS sequence"/>
</dbReference>
<feature type="transmembrane region" description="Helical" evidence="5">
    <location>
        <begin position="41"/>
        <end position="63"/>
    </location>
</feature>
<protein>
    <recommendedName>
        <fullName evidence="6">Amino acid transporter transmembrane domain-containing protein</fullName>
    </recommendedName>
</protein>
<keyword evidence="3 5" id="KW-1133">Transmembrane helix</keyword>
<feature type="transmembrane region" description="Helical" evidence="5">
    <location>
        <begin position="160"/>
        <end position="181"/>
    </location>
</feature>
<comment type="subcellular location">
    <subcellularLocation>
        <location evidence="1">Membrane</location>
        <topology evidence="1">Multi-pass membrane protein</topology>
    </subcellularLocation>
</comment>
<feature type="transmembrane region" description="Helical" evidence="5">
    <location>
        <begin position="427"/>
        <end position="452"/>
    </location>
</feature>
<dbReference type="PANTHER" id="PTHR22950:SF703">
    <property type="entry name" value="AMINO ACID TRANSPORTER TRANSMEMBRANE DOMAIN-CONTAINING PROTEIN"/>
    <property type="match status" value="1"/>
</dbReference>
<accession>A0A811KRI1</accession>
<dbReference type="Gene3D" id="1.20.1740.10">
    <property type="entry name" value="Amino acid/polyamine transporter I"/>
    <property type="match status" value="1"/>
</dbReference>
<feature type="transmembrane region" description="Helical" evidence="5">
    <location>
        <begin position="119"/>
        <end position="148"/>
    </location>
</feature>
<evidence type="ECO:0000313" key="7">
    <source>
        <dbReference type="EMBL" id="CAD5217639.1"/>
    </source>
</evidence>
<reference evidence="7" key="1">
    <citation type="submission" date="2020-09" db="EMBL/GenBank/DDBJ databases">
        <authorList>
            <person name="Kikuchi T."/>
        </authorList>
    </citation>
    <scope>NUCLEOTIDE SEQUENCE</scope>
    <source>
        <strain evidence="7">SH1</strain>
    </source>
</reference>
<feature type="domain" description="Amino acid transporter transmembrane" evidence="6">
    <location>
        <begin position="40"/>
        <end position="405"/>
    </location>
</feature>
<dbReference type="AlphaFoldDB" id="A0A811KRI1"/>
<dbReference type="OrthoDB" id="655540at2759"/>
<evidence type="ECO:0000256" key="3">
    <source>
        <dbReference type="ARBA" id="ARBA00022989"/>
    </source>
</evidence>
<dbReference type="GO" id="GO:0015179">
    <property type="term" value="F:L-amino acid transmembrane transporter activity"/>
    <property type="evidence" value="ECO:0007669"/>
    <property type="project" value="TreeGrafter"/>
</dbReference>
<keyword evidence="4 5" id="KW-0472">Membrane</keyword>
<keyword evidence="2 5" id="KW-0812">Transmembrane</keyword>
<feature type="transmembrane region" description="Helical" evidence="5">
    <location>
        <begin position="69"/>
        <end position="90"/>
    </location>
</feature>
<feature type="transmembrane region" description="Helical" evidence="5">
    <location>
        <begin position="372"/>
        <end position="393"/>
    </location>
</feature>